<name>A0A6J8AI31_MYTCO</name>
<evidence type="ECO:0000259" key="6">
    <source>
        <dbReference type="PROSITE" id="PS50835"/>
    </source>
</evidence>
<evidence type="ECO:0000313" key="7">
    <source>
        <dbReference type="EMBL" id="CAC5366941.1"/>
    </source>
</evidence>
<keyword evidence="3" id="KW-1015">Disulfide bond</keyword>
<keyword evidence="5" id="KW-0393">Immunoglobulin domain</keyword>
<dbReference type="EMBL" id="CACVKT020001353">
    <property type="protein sequence ID" value="CAC5366941.1"/>
    <property type="molecule type" value="Genomic_DNA"/>
</dbReference>
<organism evidence="7 8">
    <name type="scientific">Mytilus coruscus</name>
    <name type="common">Sea mussel</name>
    <dbReference type="NCBI Taxonomy" id="42192"/>
    <lineage>
        <taxon>Eukaryota</taxon>
        <taxon>Metazoa</taxon>
        <taxon>Spiralia</taxon>
        <taxon>Lophotrochozoa</taxon>
        <taxon>Mollusca</taxon>
        <taxon>Bivalvia</taxon>
        <taxon>Autobranchia</taxon>
        <taxon>Pteriomorphia</taxon>
        <taxon>Mytilida</taxon>
        <taxon>Mytiloidea</taxon>
        <taxon>Mytilidae</taxon>
        <taxon>Mytilinae</taxon>
        <taxon>Mytilus</taxon>
    </lineage>
</organism>
<dbReference type="InterPro" id="IPR036179">
    <property type="entry name" value="Ig-like_dom_sf"/>
</dbReference>
<dbReference type="AlphaFoldDB" id="A0A6J8AI31"/>
<evidence type="ECO:0000256" key="2">
    <source>
        <dbReference type="ARBA" id="ARBA00023136"/>
    </source>
</evidence>
<dbReference type="Proteomes" id="UP000507470">
    <property type="component" value="Unassembled WGS sequence"/>
</dbReference>
<comment type="subcellular location">
    <subcellularLocation>
        <location evidence="1">Membrane</location>
        <topology evidence="1">Single-pass type I membrane protein</topology>
    </subcellularLocation>
</comment>
<dbReference type="GO" id="GO:0005886">
    <property type="term" value="C:plasma membrane"/>
    <property type="evidence" value="ECO:0007669"/>
    <property type="project" value="TreeGrafter"/>
</dbReference>
<dbReference type="PANTHER" id="PTHR11640:SF31">
    <property type="entry name" value="IRREGULAR CHIASM C-ROUGHEST PROTEIN-RELATED"/>
    <property type="match status" value="1"/>
</dbReference>
<dbReference type="SUPFAM" id="SSF48726">
    <property type="entry name" value="Immunoglobulin"/>
    <property type="match status" value="4"/>
</dbReference>
<keyword evidence="8" id="KW-1185">Reference proteome</keyword>
<dbReference type="PANTHER" id="PTHR11640">
    <property type="entry name" value="NEPHRIN"/>
    <property type="match status" value="1"/>
</dbReference>
<dbReference type="SMART" id="SM00408">
    <property type="entry name" value="IGc2"/>
    <property type="match status" value="2"/>
</dbReference>
<dbReference type="GO" id="GO:0005911">
    <property type="term" value="C:cell-cell junction"/>
    <property type="evidence" value="ECO:0007669"/>
    <property type="project" value="TreeGrafter"/>
</dbReference>
<keyword evidence="4" id="KW-0325">Glycoprotein</keyword>
<sequence length="392" mass="44656">MPTQLKIINTDSKNLVHGHENIPVNLTCTVISGKPKETLSWIFNNTVLVSDNSSDRLSYMILPDRKFNSRRYTCQADNRYLDSPLQISISLNIDYIPNVSVIVTPNSTVYEGTSVIFECMHDVKYSTVVNWLKHGNIIPSFKSKLQYFDNIDRSDAGVYSCRVMANIQYDSENVSLTVLYSPDVFVIDYKNGTLFCNATGNPDKYTYAQWEHSSSMNNHIRYINGSEHGHLHIDDLAGSNWFYYSGIYTCFAENGVIRNDMRYQSGSQHIEFKGIPQCLKDLIFKHGIQGQSTKISIELYSVPQYDSFHWKTLTGPITNVSSKYDTAVTETHFKTVLYEDVSFEVVVWKFSLVIYDLNQDDFDIYTLQVANKIGNTSCSVRLQPTIPGDDLA</sequence>
<dbReference type="Gene3D" id="2.60.40.10">
    <property type="entry name" value="Immunoglobulins"/>
    <property type="match status" value="4"/>
</dbReference>
<keyword evidence="2" id="KW-0472">Membrane</keyword>
<gene>
    <name evidence="7" type="ORF">MCOR_7029</name>
</gene>
<dbReference type="OrthoDB" id="6143670at2759"/>
<dbReference type="InterPro" id="IPR003599">
    <property type="entry name" value="Ig_sub"/>
</dbReference>
<reference evidence="7 8" key="1">
    <citation type="submission" date="2020-06" db="EMBL/GenBank/DDBJ databases">
        <authorList>
            <person name="Li R."/>
            <person name="Bekaert M."/>
        </authorList>
    </citation>
    <scope>NUCLEOTIDE SEQUENCE [LARGE SCALE GENOMIC DNA]</scope>
    <source>
        <strain evidence="8">wild</strain>
    </source>
</reference>
<dbReference type="Pfam" id="PF13895">
    <property type="entry name" value="Ig_2"/>
    <property type="match status" value="1"/>
</dbReference>
<evidence type="ECO:0000256" key="3">
    <source>
        <dbReference type="ARBA" id="ARBA00023157"/>
    </source>
</evidence>
<feature type="domain" description="Ig-like" evidence="6">
    <location>
        <begin position="2"/>
        <end position="90"/>
    </location>
</feature>
<dbReference type="GO" id="GO:0050839">
    <property type="term" value="F:cell adhesion molecule binding"/>
    <property type="evidence" value="ECO:0007669"/>
    <property type="project" value="TreeGrafter"/>
</dbReference>
<dbReference type="SMART" id="SM00409">
    <property type="entry name" value="IG"/>
    <property type="match status" value="4"/>
</dbReference>
<protein>
    <recommendedName>
        <fullName evidence="6">Ig-like domain-containing protein</fullName>
    </recommendedName>
</protein>
<dbReference type="InterPro" id="IPR003598">
    <property type="entry name" value="Ig_sub2"/>
</dbReference>
<dbReference type="GO" id="GO:0098609">
    <property type="term" value="P:cell-cell adhesion"/>
    <property type="evidence" value="ECO:0007669"/>
    <property type="project" value="TreeGrafter"/>
</dbReference>
<evidence type="ECO:0000256" key="5">
    <source>
        <dbReference type="ARBA" id="ARBA00023319"/>
    </source>
</evidence>
<proteinExistence type="predicted"/>
<accession>A0A6J8AI31</accession>
<evidence type="ECO:0000256" key="4">
    <source>
        <dbReference type="ARBA" id="ARBA00023180"/>
    </source>
</evidence>
<dbReference type="InterPro" id="IPR051275">
    <property type="entry name" value="Cell_adhesion_signaling"/>
</dbReference>
<dbReference type="PROSITE" id="PS50835">
    <property type="entry name" value="IG_LIKE"/>
    <property type="match status" value="2"/>
</dbReference>
<dbReference type="Pfam" id="PF13927">
    <property type="entry name" value="Ig_3"/>
    <property type="match status" value="1"/>
</dbReference>
<dbReference type="InterPro" id="IPR013783">
    <property type="entry name" value="Ig-like_fold"/>
</dbReference>
<feature type="domain" description="Ig-like" evidence="6">
    <location>
        <begin position="97"/>
        <end position="177"/>
    </location>
</feature>
<dbReference type="CDD" id="cd00096">
    <property type="entry name" value="Ig"/>
    <property type="match status" value="2"/>
</dbReference>
<evidence type="ECO:0000256" key="1">
    <source>
        <dbReference type="ARBA" id="ARBA00004479"/>
    </source>
</evidence>
<dbReference type="InterPro" id="IPR007110">
    <property type="entry name" value="Ig-like_dom"/>
</dbReference>
<evidence type="ECO:0000313" key="8">
    <source>
        <dbReference type="Proteomes" id="UP000507470"/>
    </source>
</evidence>